<comment type="caution">
    <text evidence="1">The sequence shown here is derived from an EMBL/GenBank/DDBJ whole genome shotgun (WGS) entry which is preliminary data.</text>
</comment>
<accession>A0A9W9ZK37</accession>
<dbReference type="AlphaFoldDB" id="A0A9W9ZK37"/>
<evidence type="ECO:0000313" key="1">
    <source>
        <dbReference type="EMBL" id="KAJ7382810.1"/>
    </source>
</evidence>
<keyword evidence="2" id="KW-1185">Reference proteome</keyword>
<name>A0A9W9ZK37_9CNID</name>
<gene>
    <name evidence="1" type="ORF">OS493_032771</name>
</gene>
<evidence type="ECO:0000313" key="2">
    <source>
        <dbReference type="Proteomes" id="UP001163046"/>
    </source>
</evidence>
<sequence length="127" mass="14637">MLYLTPYSNPKLHYSEEMLLSMIIPKETSLFQKQGHACSTAEISVILIPCMILYQSYSLDHPYCDNQHHNQIISRVPSIRENKHIEHHRDHEAICRMSPLLGFPVAGIDHSIVKMLFLRFFAFLAAG</sequence>
<proteinExistence type="predicted"/>
<dbReference type="Proteomes" id="UP001163046">
    <property type="component" value="Unassembled WGS sequence"/>
</dbReference>
<organism evidence="1 2">
    <name type="scientific">Desmophyllum pertusum</name>
    <dbReference type="NCBI Taxonomy" id="174260"/>
    <lineage>
        <taxon>Eukaryota</taxon>
        <taxon>Metazoa</taxon>
        <taxon>Cnidaria</taxon>
        <taxon>Anthozoa</taxon>
        <taxon>Hexacorallia</taxon>
        <taxon>Scleractinia</taxon>
        <taxon>Caryophylliina</taxon>
        <taxon>Caryophylliidae</taxon>
        <taxon>Desmophyllum</taxon>
    </lineage>
</organism>
<reference evidence="1" key="1">
    <citation type="submission" date="2023-01" db="EMBL/GenBank/DDBJ databases">
        <title>Genome assembly of the deep-sea coral Lophelia pertusa.</title>
        <authorList>
            <person name="Herrera S."/>
            <person name="Cordes E."/>
        </authorList>
    </citation>
    <scope>NUCLEOTIDE SEQUENCE</scope>
    <source>
        <strain evidence="1">USNM1676648</strain>
        <tissue evidence="1">Polyp</tissue>
    </source>
</reference>
<protein>
    <submittedName>
        <fullName evidence="1">Uncharacterized protein</fullName>
    </submittedName>
</protein>
<dbReference type="EMBL" id="MU825914">
    <property type="protein sequence ID" value="KAJ7382810.1"/>
    <property type="molecule type" value="Genomic_DNA"/>
</dbReference>